<feature type="domain" description="S1 motif" evidence="4">
    <location>
        <begin position="187"/>
        <end position="255"/>
    </location>
</feature>
<accession>A0ABP3JMU1</accession>
<dbReference type="EMBL" id="BAAACZ010000009">
    <property type="protein sequence ID" value="GAA0458848.1"/>
    <property type="molecule type" value="Genomic_DNA"/>
</dbReference>
<gene>
    <name evidence="5" type="primary">rpsA</name>
    <name evidence="5" type="ORF">GCM10008935_12570</name>
</gene>
<dbReference type="RefSeq" id="WP_343782502.1">
    <property type="nucleotide sequence ID" value="NZ_BAAACZ010000009.1"/>
</dbReference>
<protein>
    <submittedName>
        <fullName evidence="5">30S ribosomal protein S1</fullName>
    </submittedName>
</protein>
<dbReference type="Pfam" id="PF00575">
    <property type="entry name" value="S1"/>
    <property type="match status" value="4"/>
</dbReference>
<organism evidence="5 6">
    <name type="scientific">Alkalibacillus silvisoli</name>
    <dbReference type="NCBI Taxonomy" id="392823"/>
    <lineage>
        <taxon>Bacteria</taxon>
        <taxon>Bacillati</taxon>
        <taxon>Bacillota</taxon>
        <taxon>Bacilli</taxon>
        <taxon>Bacillales</taxon>
        <taxon>Bacillaceae</taxon>
        <taxon>Alkalibacillus</taxon>
    </lineage>
</organism>
<dbReference type="PROSITE" id="PS50126">
    <property type="entry name" value="S1"/>
    <property type="match status" value="4"/>
</dbReference>
<dbReference type="SMART" id="SM00316">
    <property type="entry name" value="S1"/>
    <property type="match status" value="4"/>
</dbReference>
<evidence type="ECO:0000256" key="2">
    <source>
        <dbReference type="ARBA" id="ARBA00022980"/>
    </source>
</evidence>
<comment type="caution">
    <text evidence="5">The sequence shown here is derived from an EMBL/GenBank/DDBJ whole genome shotgun (WGS) entry which is preliminary data.</text>
</comment>
<dbReference type="NCBIfam" id="NF005208">
    <property type="entry name" value="PRK06676.1"/>
    <property type="match status" value="1"/>
</dbReference>
<dbReference type="PANTHER" id="PTHR10724">
    <property type="entry name" value="30S RIBOSOMAL PROTEIN S1"/>
    <property type="match status" value="1"/>
</dbReference>
<feature type="domain" description="S1 motif" evidence="4">
    <location>
        <begin position="16"/>
        <end position="83"/>
    </location>
</feature>
<dbReference type="CDD" id="cd04465">
    <property type="entry name" value="S1_RPS1_repeat_ec2_hs2"/>
    <property type="match status" value="1"/>
</dbReference>
<dbReference type="InterPro" id="IPR035104">
    <property type="entry name" value="Ribosomal_protein_S1-like"/>
</dbReference>
<dbReference type="SUPFAM" id="SSF50249">
    <property type="entry name" value="Nucleic acid-binding proteins"/>
    <property type="match status" value="4"/>
</dbReference>
<dbReference type="InterPro" id="IPR003029">
    <property type="entry name" value="S1_domain"/>
</dbReference>
<keyword evidence="3" id="KW-0687">Ribonucleoprotein</keyword>
<evidence type="ECO:0000313" key="5">
    <source>
        <dbReference type="EMBL" id="GAA0458848.1"/>
    </source>
</evidence>
<dbReference type="CDD" id="cd05687">
    <property type="entry name" value="S1_RPS1_repeat_ec1_hs1"/>
    <property type="match status" value="1"/>
</dbReference>
<dbReference type="PANTHER" id="PTHR10724:SF7">
    <property type="entry name" value="SMALL RIBOSOMAL SUBUNIT PROTEIN BS1C"/>
    <property type="match status" value="1"/>
</dbReference>
<feature type="domain" description="S1 motif" evidence="4">
    <location>
        <begin position="272"/>
        <end position="341"/>
    </location>
</feature>
<keyword evidence="6" id="KW-1185">Reference proteome</keyword>
<evidence type="ECO:0000256" key="3">
    <source>
        <dbReference type="ARBA" id="ARBA00023274"/>
    </source>
</evidence>
<name>A0ABP3JMU1_9BACI</name>
<dbReference type="InterPro" id="IPR050437">
    <property type="entry name" value="Ribos_protein_bS1-like"/>
</dbReference>
<evidence type="ECO:0000256" key="1">
    <source>
        <dbReference type="ARBA" id="ARBA00006767"/>
    </source>
</evidence>
<evidence type="ECO:0000259" key="4">
    <source>
        <dbReference type="PROSITE" id="PS50126"/>
    </source>
</evidence>
<dbReference type="CDD" id="cd05688">
    <property type="entry name" value="S1_RPS1_repeat_ec3"/>
    <property type="match status" value="1"/>
</dbReference>
<dbReference type="Gene3D" id="2.40.50.140">
    <property type="entry name" value="Nucleic acid-binding proteins"/>
    <property type="match status" value="4"/>
</dbReference>
<proteinExistence type="inferred from homology"/>
<feature type="domain" description="S1 motif" evidence="4">
    <location>
        <begin position="101"/>
        <end position="166"/>
    </location>
</feature>
<keyword evidence="2 5" id="KW-0689">Ribosomal protein</keyword>
<reference evidence="6" key="1">
    <citation type="journal article" date="2019" name="Int. J. Syst. Evol. Microbiol.">
        <title>The Global Catalogue of Microorganisms (GCM) 10K type strain sequencing project: providing services to taxonomists for standard genome sequencing and annotation.</title>
        <authorList>
            <consortium name="The Broad Institute Genomics Platform"/>
            <consortium name="The Broad Institute Genome Sequencing Center for Infectious Disease"/>
            <person name="Wu L."/>
            <person name="Ma J."/>
        </authorList>
    </citation>
    <scope>NUCLEOTIDE SEQUENCE [LARGE SCALE GENOMIC DNA]</scope>
    <source>
        <strain evidence="6">JCM 14193</strain>
    </source>
</reference>
<dbReference type="GO" id="GO:0005840">
    <property type="term" value="C:ribosome"/>
    <property type="evidence" value="ECO:0007669"/>
    <property type="project" value="UniProtKB-KW"/>
</dbReference>
<comment type="similarity">
    <text evidence="1">Belongs to the bacterial ribosomal protein bS1 family.</text>
</comment>
<sequence>MSEGQENVNEKVLNVGDEVKASVVKLEEKQVIVNIGAKFDGIVPISELSHLHVEHTNEVLSEGDEFGAVVTKVEEDTIVLSKKAKDQRLAWDQLLNQYEKEQVIEATVTEVVDAGLIVDVGIRGFIPASHVETFYVENLEKYKGKQLEVKIIEMSQERNRIILSHKVVTESENEREKQQLLDQLEVGDVEEGVVQRVASFGVFVDLGGIDGLVHISQLSHDHVERAEDVVEVGQKVKVKVITVDRDSERIGLSIKDLQPGPWTNVEENLKAGSVIEGKVKRLVNFGAFVEVLPQVEGLVHISEVSKEHIGSPHEVLEVGQAVQVKVLDVNEGEKRVSLSIKEVQKALETEEVQKYQKDDDDRAFQIGDLIGDQLKDFNK</sequence>
<dbReference type="PRINTS" id="PR00681">
    <property type="entry name" value="RIBOSOMALS1"/>
</dbReference>
<dbReference type="InterPro" id="IPR012340">
    <property type="entry name" value="NA-bd_OB-fold"/>
</dbReference>
<dbReference type="Proteomes" id="UP001500740">
    <property type="component" value="Unassembled WGS sequence"/>
</dbReference>
<evidence type="ECO:0000313" key="6">
    <source>
        <dbReference type="Proteomes" id="UP001500740"/>
    </source>
</evidence>